<comment type="caution">
    <text evidence="9">The sequence shown here is derived from an EMBL/GenBank/DDBJ whole genome shotgun (WGS) entry which is preliminary data.</text>
</comment>
<reference evidence="9 10" key="1">
    <citation type="submission" date="2024-03" db="EMBL/GenBank/DDBJ databases">
        <title>Whole genome sequencing of Streptomyces racemochromogenes, to identify antimicrobial biosynthetic gene clusters.</title>
        <authorList>
            <person name="Suryawanshi P."/>
            <person name="Krishnaraj P.U."/>
            <person name="Arun Y.P."/>
            <person name="Suryawanshi M.P."/>
            <person name="Rakshit O."/>
        </authorList>
    </citation>
    <scope>NUCLEOTIDE SEQUENCE [LARGE SCALE GENOMIC DNA]</scope>
    <source>
        <strain evidence="9 10">AUDT626</strain>
    </source>
</reference>
<dbReference type="InterPro" id="IPR011990">
    <property type="entry name" value="TPR-like_helical_dom_sf"/>
</dbReference>
<evidence type="ECO:0000256" key="6">
    <source>
        <dbReference type="PROSITE-ProRule" id="PRU01091"/>
    </source>
</evidence>
<dbReference type="Gene3D" id="1.10.10.10">
    <property type="entry name" value="Winged helix-like DNA-binding domain superfamily/Winged helix DNA-binding domain"/>
    <property type="match status" value="1"/>
</dbReference>
<dbReference type="RefSeq" id="WP_395509087.1">
    <property type="nucleotide sequence ID" value="NZ_JBBDHD010000016.1"/>
</dbReference>
<dbReference type="SUPFAM" id="SSF52540">
    <property type="entry name" value="P-loop containing nucleoside triphosphate hydrolases"/>
    <property type="match status" value="1"/>
</dbReference>
<keyword evidence="5" id="KW-0804">Transcription</keyword>
<dbReference type="SMART" id="SM00028">
    <property type="entry name" value="TPR"/>
    <property type="match status" value="4"/>
</dbReference>
<keyword evidence="2" id="KW-0902">Two-component regulatory system</keyword>
<evidence type="ECO:0000259" key="8">
    <source>
        <dbReference type="PROSITE" id="PS51755"/>
    </source>
</evidence>
<proteinExistence type="inferred from homology"/>
<accession>A0ABW7PB33</accession>
<protein>
    <submittedName>
        <fullName evidence="9">BTAD domain-containing putative transcriptional regulator</fullName>
    </submittedName>
</protein>
<dbReference type="CDD" id="cd15831">
    <property type="entry name" value="BTAD"/>
    <property type="match status" value="1"/>
</dbReference>
<dbReference type="PANTHER" id="PTHR35807">
    <property type="entry name" value="TRANSCRIPTIONAL REGULATOR REDD-RELATED"/>
    <property type="match status" value="1"/>
</dbReference>
<evidence type="ECO:0000313" key="10">
    <source>
        <dbReference type="Proteomes" id="UP001610631"/>
    </source>
</evidence>
<organism evidence="9 10">
    <name type="scientific">Streptomyces racemochromogenes</name>
    <dbReference type="NCBI Taxonomy" id="67353"/>
    <lineage>
        <taxon>Bacteria</taxon>
        <taxon>Bacillati</taxon>
        <taxon>Actinomycetota</taxon>
        <taxon>Actinomycetes</taxon>
        <taxon>Kitasatosporales</taxon>
        <taxon>Streptomycetaceae</taxon>
        <taxon>Streptomyces</taxon>
    </lineage>
</organism>
<evidence type="ECO:0000256" key="3">
    <source>
        <dbReference type="ARBA" id="ARBA00023015"/>
    </source>
</evidence>
<dbReference type="Gene3D" id="3.40.50.300">
    <property type="entry name" value="P-loop containing nucleotide triphosphate hydrolases"/>
    <property type="match status" value="1"/>
</dbReference>
<feature type="region of interest" description="Disordered" evidence="7">
    <location>
        <begin position="247"/>
        <end position="285"/>
    </location>
</feature>
<dbReference type="Pfam" id="PF03704">
    <property type="entry name" value="BTAD"/>
    <property type="match status" value="1"/>
</dbReference>
<dbReference type="Gene3D" id="1.25.40.10">
    <property type="entry name" value="Tetratricopeptide repeat domain"/>
    <property type="match status" value="2"/>
</dbReference>
<keyword evidence="10" id="KW-1185">Reference proteome</keyword>
<evidence type="ECO:0000313" key="9">
    <source>
        <dbReference type="EMBL" id="MFH7595205.1"/>
    </source>
</evidence>
<feature type="compositionally biased region" description="Low complexity" evidence="7">
    <location>
        <begin position="253"/>
        <end position="263"/>
    </location>
</feature>
<evidence type="ECO:0000256" key="2">
    <source>
        <dbReference type="ARBA" id="ARBA00023012"/>
    </source>
</evidence>
<evidence type="ECO:0000256" key="7">
    <source>
        <dbReference type="SAM" id="MobiDB-lite"/>
    </source>
</evidence>
<sequence length="975" mass="104287">MRFSVLGSLAVWDGAGAIRPLPRPMPRALLAVLLLDANRTVPSHEVMAVLWGEKPPTTAAASLHNHVGWLRRTLGDEGAVRLNSVGQGFVLRVSEGELDCDDFERHVQRAQSALRAEEWARAAAEAQAALALWRGTPLADVPRLAEHTRVEALREHRLHAYECLFEALLQQGRLEGMSTELGVLVKEHPFRESFHRQLMLALARGNRQADALAVFQNLRRSLVDELGVEPAAAVQQAHQQILSEERLPPPAAGPVARPAAGVRTSPPPQPSLPPAQLPSPPSHFVGREEDTAELRAVLLAETGHTTVAVISGMAGVGKTGLALHLAHQLRQDFPHGQLYLNLHAATAGMDPLEPGTALSALLRGLGVPPGLVPSDTAEAAALLRSTLADQRVLLLLDDAGSASQVRPLLPAGSGCAALVTSRRPLTALGAAGHVRLKPLSARAGALLLQRVSGRTTPRAESAAADRLTELCGGLPLALRIAGARLAGRTALTVETLARRLAVQGARLDHLEIEDLSVRRSLAVAYDALLASADSVDRDAACALERLGALDLHDYGTDVTAQLMGVPANRAEQALERLAEVALLDEVSLGRYTPHDLVRDFAREMAPAPDAGHARADAAERALEWYLDSVEGCRQSLRSASAGQPDGPGPRFASAAAAVAWADGELENLVLLAEEPGCGRLGLRRTLALIECLCPYLADRGHAEKMKRLAGHAVSLARRSGEPEAEQRLLFQLAVAHYSEGKPAAALACLDEAGALFRGSGPDLAMMRLFGNRAELLAVLGRHDEARESLDRSLALRPDGLSDFHDALHLGQQGNVIAHTDPRLGLAYQHRSLGIARRLGIPALQLVALCNAGTAHLSLGEPAEALSCFEEGLRIPADGGAHWNSEREIRLGQVLALVRLDRLEEARARCTEFLASAEARGDRHATGLVHYAHGHVLQAAGRTWEAHRLWRTALESMEGTDGPVLRELRDLLTATC</sequence>
<evidence type="ECO:0000256" key="1">
    <source>
        <dbReference type="ARBA" id="ARBA00005820"/>
    </source>
</evidence>
<dbReference type="SMART" id="SM01043">
    <property type="entry name" value="BTAD"/>
    <property type="match status" value="1"/>
</dbReference>
<dbReference type="Pfam" id="PF13181">
    <property type="entry name" value="TPR_8"/>
    <property type="match status" value="1"/>
</dbReference>
<name>A0ABW7PB33_9ACTN</name>
<dbReference type="SUPFAM" id="SSF48452">
    <property type="entry name" value="TPR-like"/>
    <property type="match status" value="2"/>
</dbReference>
<comment type="similarity">
    <text evidence="1">Belongs to the AfsR/DnrI/RedD regulatory family.</text>
</comment>
<dbReference type="InterPro" id="IPR051677">
    <property type="entry name" value="AfsR-DnrI-RedD_regulator"/>
</dbReference>
<dbReference type="EMBL" id="JBBDHD010000016">
    <property type="protein sequence ID" value="MFH7595205.1"/>
    <property type="molecule type" value="Genomic_DNA"/>
</dbReference>
<feature type="domain" description="OmpR/PhoB-type" evidence="8">
    <location>
        <begin position="1"/>
        <end position="93"/>
    </location>
</feature>
<keyword evidence="4 6" id="KW-0238">DNA-binding</keyword>
<dbReference type="InterPro" id="IPR001867">
    <property type="entry name" value="OmpR/PhoB-type_DNA-bd"/>
</dbReference>
<dbReference type="PANTHER" id="PTHR35807:SF1">
    <property type="entry name" value="TRANSCRIPTIONAL REGULATOR REDD"/>
    <property type="match status" value="1"/>
</dbReference>
<dbReference type="InterPro" id="IPR005158">
    <property type="entry name" value="BTAD"/>
</dbReference>
<keyword evidence="3" id="KW-0805">Transcription regulation</keyword>
<dbReference type="InterPro" id="IPR016032">
    <property type="entry name" value="Sig_transdc_resp-reg_C-effctor"/>
</dbReference>
<dbReference type="PRINTS" id="PR00364">
    <property type="entry name" value="DISEASERSIST"/>
</dbReference>
<evidence type="ECO:0000256" key="4">
    <source>
        <dbReference type="ARBA" id="ARBA00023125"/>
    </source>
</evidence>
<dbReference type="SMART" id="SM00862">
    <property type="entry name" value="Trans_reg_C"/>
    <property type="match status" value="1"/>
</dbReference>
<dbReference type="SUPFAM" id="SSF46894">
    <property type="entry name" value="C-terminal effector domain of the bipartite response regulators"/>
    <property type="match status" value="1"/>
</dbReference>
<dbReference type="Proteomes" id="UP001610631">
    <property type="component" value="Unassembled WGS sequence"/>
</dbReference>
<dbReference type="InterPro" id="IPR019734">
    <property type="entry name" value="TPR_rpt"/>
</dbReference>
<gene>
    <name evidence="9" type="ORF">WDV06_08875</name>
</gene>
<evidence type="ECO:0000256" key="5">
    <source>
        <dbReference type="ARBA" id="ARBA00023163"/>
    </source>
</evidence>
<dbReference type="InterPro" id="IPR036388">
    <property type="entry name" value="WH-like_DNA-bd_sf"/>
</dbReference>
<feature type="compositionally biased region" description="Pro residues" evidence="7">
    <location>
        <begin position="265"/>
        <end position="281"/>
    </location>
</feature>
<feature type="DNA-binding region" description="OmpR/PhoB-type" evidence="6">
    <location>
        <begin position="1"/>
        <end position="93"/>
    </location>
</feature>
<dbReference type="PROSITE" id="PS51755">
    <property type="entry name" value="OMPR_PHOB"/>
    <property type="match status" value="1"/>
</dbReference>
<dbReference type="InterPro" id="IPR027417">
    <property type="entry name" value="P-loop_NTPase"/>
</dbReference>